<sequence>MVDGIILTFAAYILILLAATFYVGYLQQGVDTEDYQNEFYVGGRDLGILVTLILVAASGISPGTFIGSPGYTWEYGPSYTLAILAQGPFTLYVLGIYGKKMGIISRRIDADSLLDLYIARYESYKPLILLLGLVVIVFTEAYVSTEFTGAARAITAISGLPYTLSMLIFAGIVILYTTLGGLRGTGIIGIVGGIAMTFGTLALLAVTLGSGSEIFSNIASINPDLLVPPGDGISWYRYVAIWVTFSFGWLGIAHAIQGNLGVNSTTTIKRSAGLGAFLVTFWSFVVIILAGSAGKVLNPTGIAPDQNLPLYTLAALPDVPSGIVLTGVVGAAQTTVGAMGILISSAIVVNIYQEYGNRELSDRQQRLLTSSVTAVVGLVGLGIGLAQPPLLQLIVVFAFGGLATGLAPPLLLGFFWPRANKYGAFVGTLTGVVSYVLLKIWAPGPIGQSPIIVTLIIAFGLNILVSYFTEDPSPETLRLYFGKYDSE</sequence>
<evidence type="ECO:0000256" key="1">
    <source>
        <dbReference type="ARBA" id="ARBA00004141"/>
    </source>
</evidence>
<keyword evidence="6 8" id="KW-0472">Membrane</keyword>
<feature type="transmembrane region" description="Helical" evidence="8">
    <location>
        <begin position="78"/>
        <end position="97"/>
    </location>
</feature>
<feature type="transmembrane region" description="Helical" evidence="8">
    <location>
        <begin position="448"/>
        <end position="468"/>
    </location>
</feature>
<dbReference type="OrthoDB" id="19182at2157"/>
<feature type="transmembrane region" description="Helical" evidence="8">
    <location>
        <begin position="393"/>
        <end position="415"/>
    </location>
</feature>
<evidence type="ECO:0000256" key="5">
    <source>
        <dbReference type="ARBA" id="ARBA00022989"/>
    </source>
</evidence>
<dbReference type="InterPro" id="IPR038377">
    <property type="entry name" value="Na/Glc_symporter_sf"/>
</dbReference>
<keyword evidence="3" id="KW-0813">Transport</keyword>
<feature type="transmembrane region" description="Helical" evidence="8">
    <location>
        <begin position="187"/>
        <end position="208"/>
    </location>
</feature>
<evidence type="ECO:0000256" key="8">
    <source>
        <dbReference type="SAM" id="Phobius"/>
    </source>
</evidence>
<keyword evidence="10" id="KW-1185">Reference proteome</keyword>
<evidence type="ECO:0000256" key="6">
    <source>
        <dbReference type="ARBA" id="ARBA00023136"/>
    </source>
</evidence>
<dbReference type="Gene3D" id="1.20.1730.10">
    <property type="entry name" value="Sodium/glucose cotransporter"/>
    <property type="match status" value="1"/>
</dbReference>
<dbReference type="PANTHER" id="PTHR48086">
    <property type="entry name" value="SODIUM/PROLINE SYMPORTER-RELATED"/>
    <property type="match status" value="1"/>
</dbReference>
<evidence type="ECO:0000313" key="9">
    <source>
        <dbReference type="EMBL" id="EMA37211.1"/>
    </source>
</evidence>
<dbReference type="EMBL" id="AOMB01000036">
    <property type="protein sequence ID" value="EMA37211.1"/>
    <property type="molecule type" value="Genomic_DNA"/>
</dbReference>
<keyword evidence="4 8" id="KW-0812">Transmembrane</keyword>
<feature type="transmembrane region" description="Helical" evidence="8">
    <location>
        <begin position="422"/>
        <end position="442"/>
    </location>
</feature>
<feature type="transmembrane region" description="Helical" evidence="8">
    <location>
        <begin position="235"/>
        <end position="253"/>
    </location>
</feature>
<proteinExistence type="inferred from homology"/>
<dbReference type="InterPro" id="IPR001734">
    <property type="entry name" value="Na/solute_symporter"/>
</dbReference>
<dbReference type="Pfam" id="PF00474">
    <property type="entry name" value="SSF"/>
    <property type="match status" value="1"/>
</dbReference>
<feature type="transmembrane region" description="Helical" evidence="8">
    <location>
        <begin position="150"/>
        <end position="175"/>
    </location>
</feature>
<dbReference type="GO" id="GO:0005886">
    <property type="term" value="C:plasma membrane"/>
    <property type="evidence" value="ECO:0007669"/>
    <property type="project" value="TreeGrafter"/>
</dbReference>
<dbReference type="Proteomes" id="UP000011566">
    <property type="component" value="Unassembled WGS sequence"/>
</dbReference>
<protein>
    <submittedName>
        <fullName evidence="9">Sodium/panthothenate symporter</fullName>
    </submittedName>
</protein>
<dbReference type="RefSeq" id="WP_007694689.1">
    <property type="nucleotide sequence ID" value="NZ_AJRK01000006.1"/>
</dbReference>
<organism evidence="9 10">
    <name type="scientific">Halococcus hamelinensis 100A6</name>
    <dbReference type="NCBI Taxonomy" id="1132509"/>
    <lineage>
        <taxon>Archaea</taxon>
        <taxon>Methanobacteriati</taxon>
        <taxon>Methanobacteriota</taxon>
        <taxon>Stenosarchaea group</taxon>
        <taxon>Halobacteria</taxon>
        <taxon>Halobacteriales</taxon>
        <taxon>Halococcaceae</taxon>
        <taxon>Halococcus</taxon>
    </lineage>
</organism>
<evidence type="ECO:0000256" key="7">
    <source>
        <dbReference type="RuleBase" id="RU362091"/>
    </source>
</evidence>
<dbReference type="eggNOG" id="arCOG01316">
    <property type="taxonomic scope" value="Archaea"/>
</dbReference>
<dbReference type="PANTHER" id="PTHR48086:SF4">
    <property type="entry name" value="SODIUM_PANTOTHENATE SYMPORTER"/>
    <property type="match status" value="1"/>
</dbReference>
<dbReference type="AlphaFoldDB" id="M0LUT0"/>
<feature type="transmembrane region" description="Helical" evidence="8">
    <location>
        <begin position="6"/>
        <end position="25"/>
    </location>
</feature>
<evidence type="ECO:0000256" key="4">
    <source>
        <dbReference type="ARBA" id="ARBA00022692"/>
    </source>
</evidence>
<feature type="transmembrane region" description="Helical" evidence="8">
    <location>
        <begin position="127"/>
        <end position="144"/>
    </location>
</feature>
<keyword evidence="5 8" id="KW-1133">Transmembrane helix</keyword>
<feature type="transmembrane region" description="Helical" evidence="8">
    <location>
        <begin position="46"/>
        <end position="66"/>
    </location>
</feature>
<name>M0LUT0_9EURY</name>
<evidence type="ECO:0000313" key="10">
    <source>
        <dbReference type="Proteomes" id="UP000011566"/>
    </source>
</evidence>
<accession>M0LUT0</accession>
<feature type="transmembrane region" description="Helical" evidence="8">
    <location>
        <begin position="323"/>
        <end position="347"/>
    </location>
</feature>
<gene>
    <name evidence="9" type="primary">panF</name>
    <name evidence="9" type="ORF">C447_13377</name>
</gene>
<reference evidence="9 10" key="1">
    <citation type="journal article" date="2014" name="PLoS Genet.">
        <title>Phylogenetically driven sequencing of extremely halophilic archaea reveals strategies for static and dynamic osmo-response.</title>
        <authorList>
            <person name="Becker E.A."/>
            <person name="Seitzer P.M."/>
            <person name="Tritt A."/>
            <person name="Larsen D."/>
            <person name="Krusor M."/>
            <person name="Yao A.I."/>
            <person name="Wu D."/>
            <person name="Madern D."/>
            <person name="Eisen J.A."/>
            <person name="Darling A.E."/>
            <person name="Facciotti M.T."/>
        </authorList>
    </citation>
    <scope>NUCLEOTIDE SEQUENCE [LARGE SCALE GENOMIC DNA]</scope>
    <source>
        <strain evidence="9 10">100A6</strain>
    </source>
</reference>
<dbReference type="PROSITE" id="PS50283">
    <property type="entry name" value="NA_SOLUT_SYMP_3"/>
    <property type="match status" value="1"/>
</dbReference>
<feature type="transmembrane region" description="Helical" evidence="8">
    <location>
        <begin position="367"/>
        <end position="387"/>
    </location>
</feature>
<feature type="transmembrane region" description="Helical" evidence="8">
    <location>
        <begin position="274"/>
        <end position="294"/>
    </location>
</feature>
<comment type="caution">
    <text evidence="9">The sequence shown here is derived from an EMBL/GenBank/DDBJ whole genome shotgun (WGS) entry which is preliminary data.</text>
</comment>
<dbReference type="GO" id="GO:0015233">
    <property type="term" value="F:pantothenate transmembrane transporter activity"/>
    <property type="evidence" value="ECO:0007669"/>
    <property type="project" value="TreeGrafter"/>
</dbReference>
<evidence type="ECO:0000256" key="3">
    <source>
        <dbReference type="ARBA" id="ARBA00022448"/>
    </source>
</evidence>
<evidence type="ECO:0000256" key="2">
    <source>
        <dbReference type="ARBA" id="ARBA00006434"/>
    </source>
</evidence>
<comment type="similarity">
    <text evidence="2 7">Belongs to the sodium:solute symporter (SSF) (TC 2.A.21) family.</text>
</comment>
<dbReference type="PATRIC" id="fig|1132509.6.peg.3102"/>
<comment type="subcellular location">
    <subcellularLocation>
        <location evidence="1">Membrane</location>
        <topology evidence="1">Multi-pass membrane protein</topology>
    </subcellularLocation>
</comment>
<dbReference type="InterPro" id="IPR050277">
    <property type="entry name" value="Sodium:Solute_Symporter"/>
</dbReference>